<evidence type="ECO:0000256" key="3">
    <source>
        <dbReference type="ARBA" id="ARBA00023315"/>
    </source>
</evidence>
<organism evidence="8 9">
    <name type="scientific">Sulfitobacter pontiacus</name>
    <dbReference type="NCBI Taxonomy" id="60137"/>
    <lineage>
        <taxon>Bacteria</taxon>
        <taxon>Pseudomonadati</taxon>
        <taxon>Pseudomonadota</taxon>
        <taxon>Alphaproteobacteria</taxon>
        <taxon>Rhodobacterales</taxon>
        <taxon>Roseobacteraceae</taxon>
        <taxon>Sulfitobacter</taxon>
    </lineage>
</organism>
<dbReference type="NCBIfam" id="TIGR01930">
    <property type="entry name" value="AcCoA-C-Actrans"/>
    <property type="match status" value="1"/>
</dbReference>
<feature type="active site" description="Proton acceptor" evidence="4">
    <location>
        <position position="371"/>
    </location>
</feature>
<dbReference type="InterPro" id="IPR020617">
    <property type="entry name" value="Thiolase_C"/>
</dbReference>
<gene>
    <name evidence="8" type="ORF">SAMN04488041_11054</name>
</gene>
<dbReference type="STRING" id="60137.SAMN04488041_11054"/>
<evidence type="ECO:0000259" key="7">
    <source>
        <dbReference type="Pfam" id="PF02803"/>
    </source>
</evidence>
<dbReference type="EMBL" id="FNNB01000010">
    <property type="protein sequence ID" value="SDX64150.1"/>
    <property type="molecule type" value="Genomic_DNA"/>
</dbReference>
<dbReference type="GeneID" id="94022527"/>
<name>A0A1H3DCW1_9RHOB</name>
<dbReference type="RefSeq" id="WP_074637524.1">
    <property type="nucleotide sequence ID" value="NZ_CP160850.1"/>
</dbReference>
<dbReference type="PIRSF" id="PIRSF000429">
    <property type="entry name" value="Ac-CoA_Ac_transf"/>
    <property type="match status" value="1"/>
</dbReference>
<evidence type="ECO:0000313" key="8">
    <source>
        <dbReference type="EMBL" id="SDX64150.1"/>
    </source>
</evidence>
<dbReference type="PROSITE" id="PS00099">
    <property type="entry name" value="THIOLASE_3"/>
    <property type="match status" value="1"/>
</dbReference>
<dbReference type="InterPro" id="IPR016039">
    <property type="entry name" value="Thiolase-like"/>
</dbReference>
<evidence type="ECO:0000313" key="9">
    <source>
        <dbReference type="Proteomes" id="UP000183076"/>
    </source>
</evidence>
<keyword evidence="3 5" id="KW-0012">Acyltransferase</keyword>
<dbReference type="NCBIfam" id="NF004682">
    <property type="entry name" value="PRK06025.1"/>
    <property type="match status" value="1"/>
</dbReference>
<dbReference type="Proteomes" id="UP000183076">
    <property type="component" value="Unassembled WGS sequence"/>
</dbReference>
<dbReference type="PANTHER" id="PTHR43365">
    <property type="entry name" value="BLR7806 PROTEIN"/>
    <property type="match status" value="1"/>
</dbReference>
<proteinExistence type="inferred from homology"/>
<dbReference type="PROSITE" id="PS00737">
    <property type="entry name" value="THIOLASE_2"/>
    <property type="match status" value="1"/>
</dbReference>
<dbReference type="InterPro" id="IPR020610">
    <property type="entry name" value="Thiolase_AS"/>
</dbReference>
<dbReference type="PANTHER" id="PTHR43365:SF1">
    <property type="entry name" value="ACETYL-COA C-ACYLTRANSFERASE"/>
    <property type="match status" value="1"/>
</dbReference>
<sequence length="415" mass="43684">MAEAYIIDACRTPRGVGKVGKGALAHLHPQHLGATVLAALRDRNGLNTADVDDIIWGTSTQKDKQGGDLGRMAALDAGYDVKASGVTLDRFCGSGITTVSLAAAQIMSGMEDVVIAGGTEMMSYTGQIADPKKPFMMDAGNLSLRAKHPQTQQGCSADAIATIEGIDRAAADQLAVASQERAAKAIAEGRFDGSIVPVRDPETGELVLDKEEFPRPGTTLDSLSTLNTVFDKFMEFPIDDKGTTYGDMIYARYPELKGKMQHIHHAGNSSGVVDGAAALLLASEGYVKKTGMKPRARIVATANIGDDPTLMLNAPVPAARKVLEKAGLTTDDIDVYEINEAFAVVAEKFIRDLKLDRSKVNINGGAMALGHPIGATGSILIGTALDELERSGGRYGLITMCAAGGMAPAIIIERV</sequence>
<dbReference type="InterPro" id="IPR002155">
    <property type="entry name" value="Thiolase"/>
</dbReference>
<dbReference type="Gene3D" id="3.40.47.10">
    <property type="match status" value="2"/>
</dbReference>
<dbReference type="InterPro" id="IPR020616">
    <property type="entry name" value="Thiolase_N"/>
</dbReference>
<comment type="similarity">
    <text evidence="1 5">Belongs to the thiolase-like superfamily. Thiolase family.</text>
</comment>
<protein>
    <submittedName>
        <fullName evidence="8">Acetyl-CoA C-acetyltransferase</fullName>
    </submittedName>
</protein>
<feature type="domain" description="Thiolase N-terminal" evidence="6">
    <location>
        <begin position="5"/>
        <end position="232"/>
    </location>
</feature>
<feature type="active site" description="Proton acceptor" evidence="4">
    <location>
        <position position="401"/>
    </location>
</feature>
<evidence type="ECO:0000256" key="4">
    <source>
        <dbReference type="PIRSR" id="PIRSR000429-1"/>
    </source>
</evidence>
<dbReference type="Pfam" id="PF00108">
    <property type="entry name" value="Thiolase_N"/>
    <property type="match status" value="1"/>
</dbReference>
<dbReference type="AlphaFoldDB" id="A0A1H3DCW1"/>
<accession>A0A1H3DCW1</accession>
<keyword evidence="2 5" id="KW-0808">Transferase</keyword>
<evidence type="ECO:0000256" key="2">
    <source>
        <dbReference type="ARBA" id="ARBA00022679"/>
    </source>
</evidence>
<evidence type="ECO:0000256" key="5">
    <source>
        <dbReference type="RuleBase" id="RU003557"/>
    </source>
</evidence>
<evidence type="ECO:0000259" key="6">
    <source>
        <dbReference type="Pfam" id="PF00108"/>
    </source>
</evidence>
<dbReference type="SUPFAM" id="SSF53901">
    <property type="entry name" value="Thiolase-like"/>
    <property type="match status" value="2"/>
</dbReference>
<dbReference type="CDD" id="cd00751">
    <property type="entry name" value="thiolase"/>
    <property type="match status" value="1"/>
</dbReference>
<dbReference type="Pfam" id="PF02803">
    <property type="entry name" value="Thiolase_C"/>
    <property type="match status" value="1"/>
</dbReference>
<dbReference type="InterPro" id="IPR020613">
    <property type="entry name" value="Thiolase_CS"/>
</dbReference>
<dbReference type="GO" id="GO:0003988">
    <property type="term" value="F:acetyl-CoA C-acyltransferase activity"/>
    <property type="evidence" value="ECO:0007669"/>
    <property type="project" value="UniProtKB-ARBA"/>
</dbReference>
<reference evidence="9" key="1">
    <citation type="submission" date="2016-10" db="EMBL/GenBank/DDBJ databases">
        <authorList>
            <person name="Varghese N."/>
            <person name="Submissions S."/>
        </authorList>
    </citation>
    <scope>NUCLEOTIDE SEQUENCE [LARGE SCALE GENOMIC DNA]</scope>
    <source>
        <strain evidence="9">DSM 10014</strain>
    </source>
</reference>
<feature type="domain" description="Thiolase C-terminal" evidence="7">
    <location>
        <begin position="293"/>
        <end position="414"/>
    </location>
</feature>
<feature type="active site" description="Acyl-thioester intermediate" evidence="4">
    <location>
        <position position="92"/>
    </location>
</feature>
<evidence type="ECO:0000256" key="1">
    <source>
        <dbReference type="ARBA" id="ARBA00010982"/>
    </source>
</evidence>